<accession>A0A7S3B689</accession>
<reference evidence="1" key="1">
    <citation type="submission" date="2021-01" db="EMBL/GenBank/DDBJ databases">
        <authorList>
            <person name="Corre E."/>
            <person name="Pelletier E."/>
            <person name="Niang G."/>
            <person name="Scheremetjew M."/>
            <person name="Finn R."/>
            <person name="Kale V."/>
            <person name="Holt S."/>
            <person name="Cochrane G."/>
            <person name="Meng A."/>
            <person name="Brown T."/>
            <person name="Cohen L."/>
        </authorList>
    </citation>
    <scope>NUCLEOTIDE SEQUENCE</scope>
    <source>
        <strain evidence="1">CCMP281</strain>
    </source>
</reference>
<name>A0A7S3B689_9EUKA</name>
<evidence type="ECO:0000313" key="1">
    <source>
        <dbReference type="EMBL" id="CAE0123643.1"/>
    </source>
</evidence>
<organism evidence="1">
    <name type="scientific">Haptolina ericina</name>
    <dbReference type="NCBI Taxonomy" id="156174"/>
    <lineage>
        <taxon>Eukaryota</taxon>
        <taxon>Haptista</taxon>
        <taxon>Haptophyta</taxon>
        <taxon>Prymnesiophyceae</taxon>
        <taxon>Prymnesiales</taxon>
        <taxon>Prymnesiaceae</taxon>
        <taxon>Haptolina</taxon>
    </lineage>
</organism>
<dbReference type="EMBL" id="HBHX01043952">
    <property type="protein sequence ID" value="CAE0123643.1"/>
    <property type="molecule type" value="Transcribed_RNA"/>
</dbReference>
<protein>
    <submittedName>
        <fullName evidence="1">Uncharacterized protein</fullName>
    </submittedName>
</protein>
<dbReference type="AlphaFoldDB" id="A0A7S3B689"/>
<gene>
    <name evidence="1" type="ORF">HERI1096_LOCUS24345</name>
</gene>
<sequence length="689" mass="78138">MARVPLHDPDFRYSLPPLPTVCCDWMDVEELAPPAPTAIQQSESAFKLLVFMAIGRKQVRNIETTVRLIAGGGFNVSFFFAHYDGSHQWYKSTQSWYHEVEFSVSYPELVKSRFVANELVKNATFAVELLQRFSHVWVVDEDVVFPSVPYVAHFIRVALESGALIAQPSIVKAHWHFLRPHPTCSVRVTDFVEVMLPIMQVRVLHHIFNGLYRPRAATDWGLDLVWCKYVQQQFGSERACVVVNAGAFSHPDGSMTANFSRRSGLEDETCMRTAHASLLTDVKTIACLHEDRFGSLGDVMRDDGEYPDAVLRAGTNVTLSVSPRQFAFAAESVPGRALLYVYNLSALGVQTRCSPPDDSRGSAENNFEWESHVESELRQIFEVTTNASTADFFLLPACLNQYWARGWKWSDKEAKLTACIKCISSFELELLQAMRAVGEWYDRLPQRHLIARHRCPRVGEEAWSIGAGERVYAELWHHPRLRYICLETDPTPPAGSVRDLAREVHIPYYTSVATMVAPIPAAERKRDFAFVGTLCCGREFLRATLKDDEILTMHSHLGLDFQQRDVASFLRDARFAINPRGDTPERRSIYEALHQGTPVIFTSPVAPPLRLPDWSGLAIETWTELQADESAQKAVLTFQVREALGNFESWMQGFEEAREPLIWGTSAFRKQLSRVLMDVFPPQKEEFLS</sequence>
<proteinExistence type="predicted"/>